<feature type="transmembrane region" description="Helical" evidence="11">
    <location>
        <begin position="307"/>
        <end position="328"/>
    </location>
</feature>
<evidence type="ECO:0000256" key="7">
    <source>
        <dbReference type="ARBA" id="ARBA00022692"/>
    </source>
</evidence>
<comment type="subcellular location">
    <subcellularLocation>
        <location evidence="1">Cell membrane</location>
        <topology evidence="1">Multi-pass membrane protein</topology>
    </subcellularLocation>
</comment>
<evidence type="ECO:0000256" key="8">
    <source>
        <dbReference type="ARBA" id="ARBA00022989"/>
    </source>
</evidence>
<dbReference type="EMBL" id="JNVC02000001">
    <property type="protein sequence ID" value="KEZ54411.1"/>
    <property type="molecule type" value="Genomic_DNA"/>
</dbReference>
<keyword evidence="9 11" id="KW-0472">Membrane</keyword>
<evidence type="ECO:0000256" key="6">
    <source>
        <dbReference type="ARBA" id="ARBA00022475"/>
    </source>
</evidence>
<evidence type="ECO:0000313" key="13">
    <source>
        <dbReference type="EMBL" id="KEZ54411.1"/>
    </source>
</evidence>
<organism evidence="13 14">
    <name type="scientific">Metabacillus indicus</name>
    <name type="common">Bacillus indicus</name>
    <dbReference type="NCBI Taxonomy" id="246786"/>
    <lineage>
        <taxon>Bacteria</taxon>
        <taxon>Bacillati</taxon>
        <taxon>Bacillota</taxon>
        <taxon>Bacilli</taxon>
        <taxon>Bacillales</taxon>
        <taxon>Bacillaceae</taxon>
        <taxon>Metabacillus</taxon>
    </lineage>
</organism>
<feature type="transmembrane region" description="Helical" evidence="11">
    <location>
        <begin position="265"/>
        <end position="287"/>
    </location>
</feature>
<keyword evidence="5" id="KW-0813">Transport</keyword>
<dbReference type="GO" id="GO:0005886">
    <property type="term" value="C:plasma membrane"/>
    <property type="evidence" value="ECO:0007669"/>
    <property type="project" value="UniProtKB-SubCell"/>
</dbReference>
<gene>
    <name evidence="13" type="ORF">GS18_0205715</name>
</gene>
<sequence>MNIAWKEIKKNKVRFLILGSIVFLVSLLTFIISGLANGLSQDNAALIKDLPKGQFYMNKDAEETYNLSRIDSDIQKEILNKQKDAVAFSIQMGFLNDKDDKQQSVAFVASTDSKLFEDVKDGEIIVDSSLKNKGIKVGDTLTNNQFSGEFIVKGFVDQKKYSHTPVAYIQMKNYQEMYRMTEMQLIFIPGGDSSQEFTGLQSFSNKDFLQTIPSYNAEQMSLNMIVWFLVVISGMLFAIFFYMMNVQKIGLYGILKAIGIKTSRLFKMMWTQMFFITSIALIMSITLSQVFSMAAPEGMPFHLTFETTAQLSVIFLMIGFIGATLSGIQIKKIEPLQAIQQGEA</sequence>
<dbReference type="Pfam" id="PF02687">
    <property type="entry name" value="FtsX"/>
    <property type="match status" value="1"/>
</dbReference>
<dbReference type="InterPro" id="IPR051125">
    <property type="entry name" value="ABC-4/HrtB_transporter"/>
</dbReference>
<comment type="caution">
    <text evidence="13">The sequence shown here is derived from an EMBL/GenBank/DDBJ whole genome shotgun (WGS) entry which is preliminary data.</text>
</comment>
<name>A0A084H499_METID</name>
<comment type="function">
    <text evidence="10">Part of the ABC transporter complex hrt involved in hemin import. Responsible for the translocation of the substrate across the membrane.</text>
</comment>
<dbReference type="PANTHER" id="PTHR43738">
    <property type="entry name" value="ABC TRANSPORTER, MEMBRANE PROTEIN"/>
    <property type="match status" value="1"/>
</dbReference>
<dbReference type="RefSeq" id="WP_029280999.1">
    <property type="nucleotide sequence ID" value="NZ_CP176757.1"/>
</dbReference>
<evidence type="ECO:0000256" key="11">
    <source>
        <dbReference type="SAM" id="Phobius"/>
    </source>
</evidence>
<dbReference type="OrthoDB" id="384327at2"/>
<keyword evidence="6" id="KW-1003">Cell membrane</keyword>
<evidence type="ECO:0000256" key="4">
    <source>
        <dbReference type="ARBA" id="ARBA00016962"/>
    </source>
</evidence>
<evidence type="ECO:0000256" key="9">
    <source>
        <dbReference type="ARBA" id="ARBA00023136"/>
    </source>
</evidence>
<proteinExistence type="inferred from homology"/>
<reference evidence="13 14" key="1">
    <citation type="journal article" date="2005" name="Int. J. Syst. Evol. Microbiol.">
        <title>Bacillus cibi sp. nov., isolated from jeotgal, a traditional Korean fermented seafood.</title>
        <authorList>
            <person name="Yoon J.H."/>
            <person name="Lee C.H."/>
            <person name="Oh T.K."/>
        </authorList>
    </citation>
    <scope>NUCLEOTIDE SEQUENCE [LARGE SCALE GENOMIC DNA]</scope>
    <source>
        <strain evidence="13 14">DSM 16189</strain>
    </source>
</reference>
<evidence type="ECO:0000313" key="14">
    <source>
        <dbReference type="Proteomes" id="UP000028549"/>
    </source>
</evidence>
<dbReference type="PANTHER" id="PTHR43738:SF1">
    <property type="entry name" value="HEMIN TRANSPORT SYSTEM PERMEASE PROTEIN HRTB-RELATED"/>
    <property type="match status" value="1"/>
</dbReference>
<evidence type="ECO:0000256" key="3">
    <source>
        <dbReference type="ARBA" id="ARBA00011131"/>
    </source>
</evidence>
<dbReference type="STRING" id="246786.GS18_0205715"/>
<keyword evidence="14" id="KW-1185">Reference proteome</keyword>
<evidence type="ECO:0000256" key="5">
    <source>
        <dbReference type="ARBA" id="ARBA00022448"/>
    </source>
</evidence>
<evidence type="ECO:0000256" key="1">
    <source>
        <dbReference type="ARBA" id="ARBA00004651"/>
    </source>
</evidence>
<protein>
    <recommendedName>
        <fullName evidence="4">Putative hemin transport system permease protein HrtB</fullName>
    </recommendedName>
</protein>
<accession>A0A084H499</accession>
<keyword evidence="8 11" id="KW-1133">Transmembrane helix</keyword>
<dbReference type="Proteomes" id="UP000028549">
    <property type="component" value="Unassembled WGS sequence"/>
</dbReference>
<evidence type="ECO:0000256" key="2">
    <source>
        <dbReference type="ARBA" id="ARBA00008697"/>
    </source>
</evidence>
<keyword evidence="7 11" id="KW-0812">Transmembrane</keyword>
<comment type="subunit">
    <text evidence="3">The complex is composed of two ATP-binding proteins (HrtA), two transmembrane proteins (HrtB) and a solute-binding protein.</text>
</comment>
<evidence type="ECO:0000256" key="10">
    <source>
        <dbReference type="ARBA" id="ARBA00024973"/>
    </source>
</evidence>
<dbReference type="InterPro" id="IPR003838">
    <property type="entry name" value="ABC3_permease_C"/>
</dbReference>
<feature type="domain" description="ABC3 transporter permease C-terminal" evidence="12">
    <location>
        <begin position="224"/>
        <end position="335"/>
    </location>
</feature>
<dbReference type="AlphaFoldDB" id="A0A084H499"/>
<feature type="transmembrane region" description="Helical" evidence="11">
    <location>
        <begin position="224"/>
        <end position="244"/>
    </location>
</feature>
<comment type="similarity">
    <text evidence="2">Belongs to the ABC-4 integral membrane protein family. HrtB subfamily.</text>
</comment>
<evidence type="ECO:0000259" key="12">
    <source>
        <dbReference type="Pfam" id="PF02687"/>
    </source>
</evidence>